<evidence type="ECO:0000256" key="19">
    <source>
        <dbReference type="SAM" id="Phobius"/>
    </source>
</evidence>
<feature type="transmembrane region" description="Helical" evidence="19">
    <location>
        <begin position="190"/>
        <end position="213"/>
    </location>
</feature>
<keyword evidence="19" id="KW-0812">Transmembrane</keyword>
<proteinExistence type="predicted"/>
<evidence type="ECO:0000313" key="21">
    <source>
        <dbReference type="EMBL" id="KAK8836077.1"/>
    </source>
</evidence>
<feature type="transmembrane region" description="Helical" evidence="19">
    <location>
        <begin position="431"/>
        <end position="451"/>
    </location>
</feature>
<protein>
    <recommendedName>
        <fullName evidence="15">Lysosomal dipeptide transporter MFSD1</fullName>
    </recommendedName>
    <alternativeName>
        <fullName evidence="16">Major facilitator superfamily domain-containing protein 1</fullName>
    </alternativeName>
</protein>
<feature type="transmembrane region" description="Helical" evidence="19">
    <location>
        <begin position="37"/>
        <end position="56"/>
    </location>
</feature>
<feature type="transmembrane region" description="Helical" evidence="19">
    <location>
        <begin position="76"/>
        <end position="97"/>
    </location>
</feature>
<dbReference type="InterPro" id="IPR020846">
    <property type="entry name" value="MFS_dom"/>
</dbReference>
<reference evidence="21 22" key="1">
    <citation type="submission" date="2024-04" db="EMBL/GenBank/DDBJ databases">
        <title>Tritrichomonas musculus Genome.</title>
        <authorList>
            <person name="Alves-Ferreira E."/>
            <person name="Grigg M."/>
            <person name="Lorenzi H."/>
            <person name="Galac M."/>
        </authorList>
    </citation>
    <scope>NUCLEOTIDE SEQUENCE [LARGE SCALE GENOMIC DNA]</scope>
    <source>
        <strain evidence="21 22">EAF2021</strain>
    </source>
</reference>
<dbReference type="InterPro" id="IPR011701">
    <property type="entry name" value="MFS"/>
</dbReference>
<evidence type="ECO:0000256" key="4">
    <source>
        <dbReference type="ARBA" id="ARBA00044881"/>
    </source>
</evidence>
<evidence type="ECO:0000256" key="10">
    <source>
        <dbReference type="ARBA" id="ARBA00044900"/>
    </source>
</evidence>
<organism evidence="21 22">
    <name type="scientific">Tritrichomonas musculus</name>
    <dbReference type="NCBI Taxonomy" id="1915356"/>
    <lineage>
        <taxon>Eukaryota</taxon>
        <taxon>Metamonada</taxon>
        <taxon>Parabasalia</taxon>
        <taxon>Tritrichomonadida</taxon>
        <taxon>Tritrichomonadidae</taxon>
        <taxon>Tritrichomonas</taxon>
    </lineage>
</organism>
<comment type="function">
    <text evidence="17">Lysosomal dipeptide uniporter that selectively exports lysine, arginine or histidine-containing dipeptides with a net positive charge from the lysosome lumen into the cytosol. Could play a role in a specific type of protein O-glycosylation indirectly regulating macrophages migration and tissue invasion. Also essential for liver homeostasis.</text>
</comment>
<evidence type="ECO:0000256" key="1">
    <source>
        <dbReference type="ARBA" id="ARBA00004141"/>
    </source>
</evidence>
<feature type="transmembrane region" description="Helical" evidence="19">
    <location>
        <begin position="325"/>
        <end position="345"/>
    </location>
</feature>
<evidence type="ECO:0000256" key="9">
    <source>
        <dbReference type="ARBA" id="ARBA00044899"/>
    </source>
</evidence>
<keyword evidence="19" id="KW-0472">Membrane</keyword>
<dbReference type="InterPro" id="IPR036259">
    <property type="entry name" value="MFS_trans_sf"/>
</dbReference>
<comment type="catalytic activity">
    <reaction evidence="12">
        <text>L-histidyl-L-alpha-amino acid(out) = L-histidyl-L-alpha-amino acid(in)</text>
        <dbReference type="Rhea" id="RHEA:79379"/>
        <dbReference type="ChEBI" id="CHEBI:229964"/>
    </reaction>
</comment>
<feature type="domain" description="Major facilitator superfamily (MFS) profile" evidence="20">
    <location>
        <begin position="39"/>
        <end position="455"/>
    </location>
</feature>
<evidence type="ECO:0000256" key="7">
    <source>
        <dbReference type="ARBA" id="ARBA00044893"/>
    </source>
</evidence>
<evidence type="ECO:0000256" key="12">
    <source>
        <dbReference type="ARBA" id="ARBA00044912"/>
    </source>
</evidence>
<feature type="transmembrane region" description="Helical" evidence="19">
    <location>
        <begin position="104"/>
        <end position="128"/>
    </location>
</feature>
<feature type="transmembrane region" description="Helical" evidence="19">
    <location>
        <begin position="257"/>
        <end position="275"/>
    </location>
</feature>
<dbReference type="EMBL" id="JAPFFF010000069">
    <property type="protein sequence ID" value="KAK8836077.1"/>
    <property type="molecule type" value="Genomic_DNA"/>
</dbReference>
<evidence type="ECO:0000256" key="14">
    <source>
        <dbReference type="ARBA" id="ARBA00044924"/>
    </source>
</evidence>
<dbReference type="PROSITE" id="PS50850">
    <property type="entry name" value="MFS"/>
    <property type="match status" value="1"/>
</dbReference>
<comment type="caution">
    <text evidence="21">The sequence shown here is derived from an EMBL/GenBank/DDBJ whole genome shotgun (WGS) entry which is preliminary data.</text>
</comment>
<sequence>MKEINEEKLLQTPSSFTTGETIGISPTYPTKFKIRRFFTILVIAFTSMLVFFQRAVPTIVSEPMAKSYGASVSDLSIFSSMFFYPYGLIQPFAGLLADVMDTRYLIGTCSIISSLGAFICGISSNLLLGCFGRVLVGIGSAPIYAPACRTIANWFPLSQYSRVVGMFCAFAGCGGLIAQGPFSLLADSVGWRWCFFIISIVGAFLSIVVLIFVRGNPISLGYEAVNLETNVDTSNLSFGEKMRQLCRNFVTVVKNRSFWFVGLYNLFVNGVFFNVNGMWGGPYLRNVYGYSLVKMGNVMMAISIGNVVGPVIIPWSAELFNTRKWFVFWGTFISFLCFVPFFIWIDSLQTFVIVILFFIYAVFSNSMTNVAYPMCREYFHASVAATAVGCVNLTAYISTIIYQTGTGALLNWKYQIKEDENVSYSKEGYRLVLWLPSLISTFIGMIMIMIAKDSIGPGKLSLCCSFKKCEKKSDMEKNGINEPLYQDDTYHD</sequence>
<evidence type="ECO:0000313" key="22">
    <source>
        <dbReference type="Proteomes" id="UP001470230"/>
    </source>
</evidence>
<dbReference type="InterPro" id="IPR052187">
    <property type="entry name" value="MFSD1"/>
</dbReference>
<feature type="transmembrane region" description="Helical" evidence="19">
    <location>
        <begin position="295"/>
        <end position="313"/>
    </location>
</feature>
<feature type="transmembrane region" description="Helical" evidence="19">
    <location>
        <begin position="164"/>
        <end position="184"/>
    </location>
</feature>
<dbReference type="SUPFAM" id="SSF103473">
    <property type="entry name" value="MFS general substrate transporter"/>
    <property type="match status" value="1"/>
</dbReference>
<dbReference type="Proteomes" id="UP001470230">
    <property type="component" value="Unassembled WGS sequence"/>
</dbReference>
<comment type="catalytic activity">
    <reaction evidence="6">
        <text>L-lysyl-L-alpha-amino acid(out) = L-lysyl-L-alpha-amino acid(in)</text>
        <dbReference type="Rhea" id="RHEA:79387"/>
        <dbReference type="ChEBI" id="CHEBI:229965"/>
    </reaction>
</comment>
<feature type="transmembrane region" description="Helical" evidence="19">
    <location>
        <begin position="134"/>
        <end position="152"/>
    </location>
</feature>
<evidence type="ECO:0000259" key="20">
    <source>
        <dbReference type="PROSITE" id="PS50850"/>
    </source>
</evidence>
<comment type="catalytic activity">
    <reaction evidence="5">
        <text>L-alpha-aminoacyl-L-histidine(out) = L-alpha-aminoacyl-L-histidine(in)</text>
        <dbReference type="Rhea" id="RHEA:79375"/>
        <dbReference type="ChEBI" id="CHEBI:229967"/>
    </reaction>
</comment>
<keyword evidence="19" id="KW-1133">Transmembrane helix</keyword>
<evidence type="ECO:0000256" key="3">
    <source>
        <dbReference type="ARBA" id="ARBA00044878"/>
    </source>
</evidence>
<evidence type="ECO:0000256" key="17">
    <source>
        <dbReference type="ARBA" id="ARBA00045709"/>
    </source>
</evidence>
<accession>A0ABR2GQ86</accession>
<dbReference type="PANTHER" id="PTHR23512:SF11">
    <property type="entry name" value="MAJOR FACILITATOR SUPERFAMILY PROTEIN"/>
    <property type="match status" value="1"/>
</dbReference>
<evidence type="ECO:0000256" key="16">
    <source>
        <dbReference type="ARBA" id="ARBA00045018"/>
    </source>
</evidence>
<comment type="catalytic activity">
    <reaction evidence="7">
        <text>L-alpha-aminoacyl-L-lysine(out) = L-alpha-aminoacyl-L-lysine(in)</text>
        <dbReference type="Rhea" id="RHEA:79383"/>
        <dbReference type="ChEBI" id="CHEBI:229966"/>
    </reaction>
</comment>
<evidence type="ECO:0000256" key="15">
    <source>
        <dbReference type="ARBA" id="ARBA00044985"/>
    </source>
</evidence>
<comment type="catalytic activity">
    <reaction evidence="8">
        <text>L-aspartyl-L-lysine(out) = L-aspartyl-L-lysine(in)</text>
        <dbReference type="Rhea" id="RHEA:79411"/>
        <dbReference type="ChEBI" id="CHEBI:229953"/>
    </reaction>
</comment>
<feature type="transmembrane region" description="Helical" evidence="19">
    <location>
        <begin position="351"/>
        <end position="372"/>
    </location>
</feature>
<evidence type="ECO:0000256" key="18">
    <source>
        <dbReference type="ARBA" id="ARBA00046376"/>
    </source>
</evidence>
<comment type="catalytic activity">
    <reaction evidence="13">
        <text>L-alanyl-L-lysine(out) = L-alanyl-L-lysine(in)</text>
        <dbReference type="Rhea" id="RHEA:79415"/>
        <dbReference type="ChEBI" id="CHEBI:192470"/>
    </reaction>
</comment>
<gene>
    <name evidence="21" type="ORF">M9Y10_040033</name>
</gene>
<evidence type="ECO:0000256" key="13">
    <source>
        <dbReference type="ARBA" id="ARBA00044919"/>
    </source>
</evidence>
<evidence type="ECO:0000256" key="6">
    <source>
        <dbReference type="ARBA" id="ARBA00044891"/>
    </source>
</evidence>
<evidence type="ECO:0000256" key="5">
    <source>
        <dbReference type="ARBA" id="ARBA00044884"/>
    </source>
</evidence>
<dbReference type="Gene3D" id="1.20.1250.20">
    <property type="entry name" value="MFS general substrate transporter like domains"/>
    <property type="match status" value="2"/>
</dbReference>
<comment type="subunit">
    <text evidence="18">Homodimer. Interacts with lysosomal protein GLMP (via lumenal domain); the interaction starts while both proteins are still in the endoplasmic reticulum and is required for stabilization of MFSD1 in lysosomes but has no direct effect on its targeting to lysosomes or transporter activity.</text>
</comment>
<dbReference type="Pfam" id="PF07690">
    <property type="entry name" value="MFS_1"/>
    <property type="match status" value="1"/>
</dbReference>
<comment type="catalytic activity">
    <reaction evidence="9">
        <text>L-arginyl-L-alpha-amino acid(out) = L-arginyl-L-alpha-amino acid(in)</text>
        <dbReference type="Rhea" id="RHEA:79371"/>
        <dbReference type="ChEBI" id="CHEBI:84315"/>
    </reaction>
</comment>
<comment type="catalytic activity">
    <reaction evidence="14">
        <text>L-lysyl-glycine(out) = L-lysyl-glycine(in)</text>
        <dbReference type="Rhea" id="RHEA:79407"/>
        <dbReference type="ChEBI" id="CHEBI:191202"/>
    </reaction>
</comment>
<dbReference type="PANTHER" id="PTHR23512">
    <property type="entry name" value="MAJOR FACILITATOR SUPERFAMILY DOMAIN-CONTAINING PROTEIN 1"/>
    <property type="match status" value="1"/>
</dbReference>
<keyword evidence="22" id="KW-1185">Reference proteome</keyword>
<evidence type="ECO:0000256" key="2">
    <source>
        <dbReference type="ARBA" id="ARBA00044876"/>
    </source>
</evidence>
<comment type="catalytic activity">
    <reaction evidence="2">
        <text>L-lysyl-L-alanine(out) = L-lysyl-L-alanine(in)</text>
        <dbReference type="Rhea" id="RHEA:79399"/>
        <dbReference type="ChEBI" id="CHEBI:229954"/>
    </reaction>
</comment>
<evidence type="ECO:0000256" key="8">
    <source>
        <dbReference type="ARBA" id="ARBA00044898"/>
    </source>
</evidence>
<comment type="subcellular location">
    <subcellularLocation>
        <location evidence="1">Membrane</location>
        <topology evidence="1">Multi-pass membrane protein</topology>
    </subcellularLocation>
</comment>
<comment type="catalytic activity">
    <reaction evidence="11">
        <text>L-arginyl-glycine(out) = L-arginyl-glycine(in)</text>
        <dbReference type="Rhea" id="RHEA:79391"/>
        <dbReference type="ChEBI" id="CHEBI:229955"/>
    </reaction>
</comment>
<comment type="catalytic activity">
    <reaction evidence="4">
        <text>L-alpha-aminoacyl-L-arginine(out) = L-alpha-aminoacyl-L-arginine(in)</text>
        <dbReference type="Rhea" id="RHEA:79367"/>
        <dbReference type="ChEBI" id="CHEBI:229968"/>
    </reaction>
</comment>
<feature type="transmembrane region" description="Helical" evidence="19">
    <location>
        <begin position="379"/>
        <end position="402"/>
    </location>
</feature>
<name>A0ABR2GQ86_9EUKA</name>
<evidence type="ECO:0000256" key="11">
    <source>
        <dbReference type="ARBA" id="ARBA00044903"/>
    </source>
</evidence>
<comment type="catalytic activity">
    <reaction evidence="3">
        <text>L-histidyl-glycine(out) = L-histidyl-glycine(in)</text>
        <dbReference type="Rhea" id="RHEA:79395"/>
        <dbReference type="ChEBI" id="CHEBI:229957"/>
    </reaction>
</comment>
<comment type="catalytic activity">
    <reaction evidence="10">
        <text>L-lysyl-L-lysine(out) = L-lysyl-L-lysine(in)</text>
        <dbReference type="Rhea" id="RHEA:79403"/>
        <dbReference type="ChEBI" id="CHEBI:229956"/>
    </reaction>
</comment>